<sequence length="325" mass="34127">MTRSTSDTSGEADRDETGGAGRGFRLSGHRIAARPLEPALYLVSTPIGNLGDITIRALETLAGADIIACEDTRVSRVLLERYGIATRPHAYHEHNADRAGPKLIAALEAGQSVALISDAGTPLVSDPGYRLTQTAIAAGLRVIPVPGAAAPMAALVAAGLPSDTFLFAGFLPSRDKARRDRLATYATLDATVMFFESPNRLGACLASAAEVIGPDRPAAVCRELTKAFEEIRRGTLGELAAHYAGESVRGEIVLAIGPGAAPVPSEEDIDALLARLVAELPAGKAATEAARLTGQPRKQLYQRLLDMKQPVASVPEGEDAHGRRT</sequence>
<organism evidence="10 11">
    <name type="scientific">Hoeflea olei</name>
    <dbReference type="NCBI Taxonomy" id="1480615"/>
    <lineage>
        <taxon>Bacteria</taxon>
        <taxon>Pseudomonadati</taxon>
        <taxon>Pseudomonadota</taxon>
        <taxon>Alphaproteobacteria</taxon>
        <taxon>Hyphomicrobiales</taxon>
        <taxon>Rhizobiaceae</taxon>
        <taxon>Hoeflea</taxon>
    </lineage>
</organism>
<evidence type="ECO:0000256" key="7">
    <source>
        <dbReference type="SAM" id="MobiDB-lite"/>
    </source>
</evidence>
<dbReference type="GO" id="GO:0070677">
    <property type="term" value="F:rRNA (cytosine-2'-O-)-methyltransferase activity"/>
    <property type="evidence" value="ECO:0007669"/>
    <property type="project" value="UniProtKB-UniRule"/>
</dbReference>
<dbReference type="InterPro" id="IPR000878">
    <property type="entry name" value="4pyrrol_Mease"/>
</dbReference>
<dbReference type="Pfam" id="PF00590">
    <property type="entry name" value="TP_methylase"/>
    <property type="match status" value="1"/>
</dbReference>
<comment type="catalytic activity">
    <reaction evidence="6">
        <text>cytidine(1402) in 16S rRNA + S-adenosyl-L-methionine = 2'-O-methylcytidine(1402) in 16S rRNA + S-adenosyl-L-homocysteine + H(+)</text>
        <dbReference type="Rhea" id="RHEA:42924"/>
        <dbReference type="Rhea" id="RHEA-COMP:10285"/>
        <dbReference type="Rhea" id="RHEA-COMP:10286"/>
        <dbReference type="ChEBI" id="CHEBI:15378"/>
        <dbReference type="ChEBI" id="CHEBI:57856"/>
        <dbReference type="ChEBI" id="CHEBI:59789"/>
        <dbReference type="ChEBI" id="CHEBI:74495"/>
        <dbReference type="ChEBI" id="CHEBI:82748"/>
        <dbReference type="EC" id="2.1.1.198"/>
    </reaction>
</comment>
<dbReference type="Gene3D" id="3.40.1010.10">
    <property type="entry name" value="Cobalt-precorrin-4 Transmethylase, Domain 1"/>
    <property type="match status" value="1"/>
</dbReference>
<name>A0A1C1YVE5_9HYPH</name>
<dbReference type="PANTHER" id="PTHR46111">
    <property type="entry name" value="RIBOSOMAL RNA SMALL SUBUNIT METHYLTRANSFERASE I"/>
    <property type="match status" value="1"/>
</dbReference>
<dbReference type="FunFam" id="3.40.1010.10:FF:000007">
    <property type="entry name" value="Ribosomal RNA small subunit methyltransferase I"/>
    <property type="match status" value="1"/>
</dbReference>
<dbReference type="EMBL" id="LQZT01000013">
    <property type="protein sequence ID" value="OCW57502.1"/>
    <property type="molecule type" value="Genomic_DNA"/>
</dbReference>
<comment type="similarity">
    <text evidence="6">Belongs to the methyltransferase superfamily. RsmI family.</text>
</comment>
<feature type="domain" description="Tetrapyrrole methylase" evidence="8">
    <location>
        <begin position="40"/>
        <end position="240"/>
    </location>
</feature>
<accession>A0A1C1YVE5</accession>
<dbReference type="FunFam" id="3.30.950.10:FF:000002">
    <property type="entry name" value="Ribosomal RNA small subunit methyltransferase I"/>
    <property type="match status" value="1"/>
</dbReference>
<evidence type="ECO:0000256" key="1">
    <source>
        <dbReference type="ARBA" id="ARBA00022490"/>
    </source>
</evidence>
<dbReference type="HAMAP" id="MF_01877">
    <property type="entry name" value="16SrRNA_methyltr_I"/>
    <property type="match status" value="1"/>
</dbReference>
<dbReference type="RefSeq" id="WP_066178712.1">
    <property type="nucleotide sequence ID" value="NZ_LQZT01000013.1"/>
</dbReference>
<feature type="domain" description="RsmI HTH" evidence="9">
    <location>
        <begin position="264"/>
        <end position="308"/>
    </location>
</feature>
<keyword evidence="11" id="KW-1185">Reference proteome</keyword>
<keyword evidence="4 6" id="KW-0808">Transferase</keyword>
<dbReference type="AlphaFoldDB" id="A0A1C1YVE5"/>
<evidence type="ECO:0000313" key="10">
    <source>
        <dbReference type="EMBL" id="OCW57502.1"/>
    </source>
</evidence>
<evidence type="ECO:0000259" key="9">
    <source>
        <dbReference type="Pfam" id="PF23016"/>
    </source>
</evidence>
<evidence type="ECO:0000256" key="4">
    <source>
        <dbReference type="ARBA" id="ARBA00022679"/>
    </source>
</evidence>
<evidence type="ECO:0000313" key="11">
    <source>
        <dbReference type="Proteomes" id="UP000094795"/>
    </source>
</evidence>
<dbReference type="Pfam" id="PF23016">
    <property type="entry name" value="RsmI_C"/>
    <property type="match status" value="1"/>
</dbReference>
<keyword evidence="2 6" id="KW-0698">rRNA processing</keyword>
<keyword evidence="5 6" id="KW-0949">S-adenosyl-L-methionine</keyword>
<dbReference type="InterPro" id="IPR014776">
    <property type="entry name" value="4pyrrole_Mease_sub2"/>
</dbReference>
<dbReference type="PANTHER" id="PTHR46111:SF1">
    <property type="entry name" value="RIBOSOMAL RNA SMALL SUBUNIT METHYLTRANSFERASE I"/>
    <property type="match status" value="1"/>
</dbReference>
<evidence type="ECO:0000256" key="5">
    <source>
        <dbReference type="ARBA" id="ARBA00022691"/>
    </source>
</evidence>
<comment type="function">
    <text evidence="6">Catalyzes the 2'-O-methylation of the ribose of cytidine 1402 (C1402) in 16S rRNA.</text>
</comment>
<dbReference type="InterPro" id="IPR035996">
    <property type="entry name" value="4pyrrol_Methylase_sf"/>
</dbReference>
<protein>
    <recommendedName>
        <fullName evidence="6">Ribosomal RNA small subunit methyltransferase I</fullName>
        <ecNumber evidence="6">2.1.1.198</ecNumber>
    </recommendedName>
    <alternativeName>
        <fullName evidence="6">16S rRNA 2'-O-ribose C1402 methyltransferase</fullName>
    </alternativeName>
    <alternativeName>
        <fullName evidence="6">rRNA (cytidine-2'-O-)-methyltransferase RsmI</fullName>
    </alternativeName>
</protein>
<dbReference type="PROSITE" id="PS01296">
    <property type="entry name" value="RSMI"/>
    <property type="match status" value="1"/>
</dbReference>
<comment type="caution">
    <text evidence="10">The sequence shown here is derived from an EMBL/GenBank/DDBJ whole genome shotgun (WGS) entry which is preliminary data.</text>
</comment>
<comment type="subcellular location">
    <subcellularLocation>
        <location evidence="6">Cytoplasm</location>
    </subcellularLocation>
</comment>
<reference evidence="10 11" key="1">
    <citation type="submission" date="2015-12" db="EMBL/GenBank/DDBJ databases">
        <authorList>
            <person name="Shamseldin A."/>
            <person name="Moawad H."/>
            <person name="Abd El-Rahim W.M."/>
            <person name="Sadowsky M.J."/>
        </authorList>
    </citation>
    <scope>NUCLEOTIDE SEQUENCE [LARGE SCALE GENOMIC DNA]</scope>
    <source>
        <strain evidence="10 11">JC234</strain>
    </source>
</reference>
<evidence type="ECO:0000256" key="2">
    <source>
        <dbReference type="ARBA" id="ARBA00022552"/>
    </source>
</evidence>
<dbReference type="InterPro" id="IPR018063">
    <property type="entry name" value="SAM_MeTrfase_RsmI_CS"/>
</dbReference>
<feature type="region of interest" description="Disordered" evidence="7">
    <location>
        <begin position="1"/>
        <end position="24"/>
    </location>
</feature>
<keyword evidence="1 6" id="KW-0963">Cytoplasm</keyword>
<evidence type="ECO:0000259" key="8">
    <source>
        <dbReference type="Pfam" id="PF00590"/>
    </source>
</evidence>
<dbReference type="InterPro" id="IPR008189">
    <property type="entry name" value="rRNA_ssu_MeTfrase_I"/>
</dbReference>
<evidence type="ECO:0000256" key="6">
    <source>
        <dbReference type="HAMAP-Rule" id="MF_01877"/>
    </source>
</evidence>
<dbReference type="EC" id="2.1.1.198" evidence="6"/>
<dbReference type="PIRSF" id="PIRSF005917">
    <property type="entry name" value="MTase_YraL"/>
    <property type="match status" value="1"/>
</dbReference>
<dbReference type="STRING" id="1480615.AWJ14_13180"/>
<gene>
    <name evidence="6" type="primary">rsmI</name>
    <name evidence="10" type="ORF">AWJ14_13180</name>
</gene>
<dbReference type="Proteomes" id="UP000094795">
    <property type="component" value="Unassembled WGS sequence"/>
</dbReference>
<dbReference type="InterPro" id="IPR014777">
    <property type="entry name" value="4pyrrole_Mease_sub1"/>
</dbReference>
<proteinExistence type="inferred from homology"/>
<keyword evidence="3 6" id="KW-0489">Methyltransferase</keyword>
<evidence type="ECO:0000256" key="3">
    <source>
        <dbReference type="ARBA" id="ARBA00022603"/>
    </source>
</evidence>
<dbReference type="InterPro" id="IPR053910">
    <property type="entry name" value="RsmI_HTH"/>
</dbReference>
<dbReference type="NCBIfam" id="TIGR00096">
    <property type="entry name" value="16S rRNA (cytidine(1402)-2'-O)-methyltransferase"/>
    <property type="match status" value="1"/>
</dbReference>
<dbReference type="OrthoDB" id="9809084at2"/>
<dbReference type="Gene3D" id="3.30.950.10">
    <property type="entry name" value="Methyltransferase, Cobalt-precorrin-4 Transmethylase, Domain 2"/>
    <property type="match status" value="1"/>
</dbReference>
<dbReference type="GO" id="GO:0005737">
    <property type="term" value="C:cytoplasm"/>
    <property type="evidence" value="ECO:0007669"/>
    <property type="project" value="UniProtKB-SubCell"/>
</dbReference>
<dbReference type="SUPFAM" id="SSF53790">
    <property type="entry name" value="Tetrapyrrole methylase"/>
    <property type="match status" value="1"/>
</dbReference>
<dbReference type="CDD" id="cd11648">
    <property type="entry name" value="RsmI"/>
    <property type="match status" value="1"/>
</dbReference>